<dbReference type="EMBL" id="LFZO01000249">
    <property type="protein sequence ID" value="KXT10614.1"/>
    <property type="molecule type" value="Genomic_DNA"/>
</dbReference>
<dbReference type="Gene3D" id="1.20.5.170">
    <property type="match status" value="1"/>
</dbReference>
<dbReference type="STRING" id="113226.A0A139I7E7"/>
<dbReference type="GO" id="GO:0000045">
    <property type="term" value="P:autophagosome assembly"/>
    <property type="evidence" value="ECO:0007669"/>
    <property type="project" value="InterPro"/>
</dbReference>
<dbReference type="CDD" id="cd22887">
    <property type="entry name" value="Atg16_CCD"/>
    <property type="match status" value="1"/>
</dbReference>
<comment type="caution">
    <text evidence="5">The sequence shown here is derived from an EMBL/GenBank/DDBJ whole genome shotgun (WGS) entry which is preliminary data.</text>
</comment>
<dbReference type="Proteomes" id="UP000073492">
    <property type="component" value="Unassembled WGS sequence"/>
</dbReference>
<feature type="compositionally biased region" description="Polar residues" evidence="3">
    <location>
        <begin position="71"/>
        <end position="82"/>
    </location>
</feature>
<evidence type="ECO:0000256" key="2">
    <source>
        <dbReference type="SAM" id="Coils"/>
    </source>
</evidence>
<dbReference type="InterPro" id="IPR045160">
    <property type="entry name" value="ATG16"/>
</dbReference>
<dbReference type="Pfam" id="PF08614">
    <property type="entry name" value="ATG16"/>
    <property type="match status" value="1"/>
</dbReference>
<reference evidence="5 6" key="1">
    <citation type="submission" date="2015-07" db="EMBL/GenBank/DDBJ databases">
        <title>Comparative genomics of the Sigatoka disease complex on banana suggests a link between parallel evolutionary changes in Pseudocercospora fijiensis and Pseudocercospora eumusae and increased virulence on the banana host.</title>
        <authorList>
            <person name="Chang T.-C."/>
            <person name="Salvucci A."/>
            <person name="Crous P.W."/>
            <person name="Stergiopoulos I."/>
        </authorList>
    </citation>
    <scope>NUCLEOTIDE SEQUENCE [LARGE SCALE GENOMIC DNA]</scope>
    <source>
        <strain evidence="5 6">CBS 116634</strain>
    </source>
</reference>
<keyword evidence="2" id="KW-0175">Coiled coil</keyword>
<proteinExistence type="inferred from homology"/>
<name>A0A139I7E7_9PEZI</name>
<comment type="similarity">
    <text evidence="1">Belongs to the ATG16 family.</text>
</comment>
<feature type="region of interest" description="Disordered" evidence="3">
    <location>
        <begin position="37"/>
        <end position="82"/>
    </location>
</feature>
<dbReference type="PANTHER" id="PTHR19878:SF8">
    <property type="entry name" value="AUTOPHAGY-RELATED 16, ISOFORM F"/>
    <property type="match status" value="1"/>
</dbReference>
<sequence>MSDWIEQYSAALDARDAREQAHKPYIDAYTRVADRAAAARQEYESASKKPSSPLPLDRTASTSKRGFISRSPPTTIQDSSGALSSLRADLANTQRARATLQSQVTDLTSQLSALQASQQRSTAQIASLQKQKLEIERKLRDREEEIKGKSKIVEAVQDEMVSLQLQLNLAERRREEVEVENQQLVERWMKRMGEEVERVNKGSGWE</sequence>
<feature type="domain" description="Autophagy-related protein 16" evidence="4">
    <location>
        <begin position="7"/>
        <end position="200"/>
    </location>
</feature>
<dbReference type="OrthoDB" id="8949486at2759"/>
<evidence type="ECO:0000313" key="5">
    <source>
        <dbReference type="EMBL" id="KXT10614.1"/>
    </source>
</evidence>
<dbReference type="InterPro" id="IPR013923">
    <property type="entry name" value="Autophagy-rel_prot_16_dom"/>
</dbReference>
<accession>A0A139I7E7</accession>
<protein>
    <recommendedName>
        <fullName evidence="4">Autophagy-related protein 16 domain-containing protein</fullName>
    </recommendedName>
</protein>
<evidence type="ECO:0000313" key="6">
    <source>
        <dbReference type="Proteomes" id="UP000073492"/>
    </source>
</evidence>
<dbReference type="AlphaFoldDB" id="A0A139I7E7"/>
<evidence type="ECO:0000256" key="3">
    <source>
        <dbReference type="SAM" id="MobiDB-lite"/>
    </source>
</evidence>
<keyword evidence="6" id="KW-1185">Reference proteome</keyword>
<dbReference type="PANTHER" id="PTHR19878">
    <property type="entry name" value="AUTOPHAGY PROTEIN 16-LIKE"/>
    <property type="match status" value="1"/>
</dbReference>
<dbReference type="SUPFAM" id="SSF90257">
    <property type="entry name" value="Myosin rod fragments"/>
    <property type="match status" value="1"/>
</dbReference>
<organism evidence="5 6">
    <name type="scientific">Pseudocercospora musae</name>
    <dbReference type="NCBI Taxonomy" id="113226"/>
    <lineage>
        <taxon>Eukaryota</taxon>
        <taxon>Fungi</taxon>
        <taxon>Dikarya</taxon>
        <taxon>Ascomycota</taxon>
        <taxon>Pezizomycotina</taxon>
        <taxon>Dothideomycetes</taxon>
        <taxon>Dothideomycetidae</taxon>
        <taxon>Mycosphaerellales</taxon>
        <taxon>Mycosphaerellaceae</taxon>
        <taxon>Pseudocercospora</taxon>
    </lineage>
</organism>
<feature type="coiled-coil region" evidence="2">
    <location>
        <begin position="83"/>
        <end position="187"/>
    </location>
</feature>
<gene>
    <name evidence="5" type="ORF">AC579_6618</name>
</gene>
<evidence type="ECO:0000259" key="4">
    <source>
        <dbReference type="Pfam" id="PF08614"/>
    </source>
</evidence>
<evidence type="ECO:0000256" key="1">
    <source>
        <dbReference type="ARBA" id="ARBA00005331"/>
    </source>
</evidence>